<organism evidence="1 2">
    <name type="scientific">Sporolactobacillus spathodeae</name>
    <dbReference type="NCBI Taxonomy" id="1465502"/>
    <lineage>
        <taxon>Bacteria</taxon>
        <taxon>Bacillati</taxon>
        <taxon>Bacillota</taxon>
        <taxon>Bacilli</taxon>
        <taxon>Bacillales</taxon>
        <taxon>Sporolactobacillaceae</taxon>
        <taxon>Sporolactobacillus</taxon>
    </lineage>
</organism>
<evidence type="ECO:0000313" key="1">
    <source>
        <dbReference type="EMBL" id="MBM7658922.1"/>
    </source>
</evidence>
<dbReference type="InterPro" id="IPR037175">
    <property type="entry name" value="KFase_sf"/>
</dbReference>
<dbReference type="Pfam" id="PF04199">
    <property type="entry name" value="Cyclase"/>
    <property type="match status" value="1"/>
</dbReference>
<dbReference type="SUPFAM" id="SSF102198">
    <property type="entry name" value="Putative cyclase"/>
    <property type="match status" value="1"/>
</dbReference>
<dbReference type="InterPro" id="IPR007325">
    <property type="entry name" value="KFase/CYL"/>
</dbReference>
<gene>
    <name evidence="1" type="ORF">JOC27_002385</name>
</gene>
<protein>
    <submittedName>
        <fullName evidence="1">Kynurenine formamidase</fullName>
    </submittedName>
</protein>
<dbReference type="PANTHER" id="PTHR31118:SF12">
    <property type="entry name" value="CYCLASE-LIKE PROTEIN 2"/>
    <property type="match status" value="1"/>
</dbReference>
<accession>A0ABS2QAU2</accession>
<dbReference type="EMBL" id="JAFBEV010000027">
    <property type="protein sequence ID" value="MBM7658922.1"/>
    <property type="molecule type" value="Genomic_DNA"/>
</dbReference>
<keyword evidence="2" id="KW-1185">Reference proteome</keyword>
<sequence length="224" mass="25310">MKIIDLSVLLYDGLSSFPSHPRMVVMDYETRAKSGARYMAPCEGFASKVFMMSDHGGTHLDAPYHFFDQGKTIEQIPLDATIGEAVLLDLSYKSPDEPVTRKLIEKHIRKTNIEIKAGDILFFRCWAGDWQSEGYFECKALDQSAAEWVIEKEAKAIGLDLPNADINENMRRDVHMALLGREILIMENIIHLDQISNDRFTFFGTPLNLKGMTGSPIRALAIQK</sequence>
<dbReference type="PANTHER" id="PTHR31118">
    <property type="entry name" value="CYCLASE-LIKE PROTEIN 2"/>
    <property type="match status" value="1"/>
</dbReference>
<reference evidence="1 2" key="1">
    <citation type="submission" date="2021-01" db="EMBL/GenBank/DDBJ databases">
        <title>Genomic Encyclopedia of Type Strains, Phase IV (KMG-IV): sequencing the most valuable type-strain genomes for metagenomic binning, comparative biology and taxonomic classification.</title>
        <authorList>
            <person name="Goeker M."/>
        </authorList>
    </citation>
    <scope>NUCLEOTIDE SEQUENCE [LARGE SCALE GENOMIC DNA]</scope>
    <source>
        <strain evidence="1 2">DSM 100968</strain>
    </source>
</reference>
<dbReference type="Gene3D" id="3.50.30.50">
    <property type="entry name" value="Putative cyclase"/>
    <property type="match status" value="1"/>
</dbReference>
<evidence type="ECO:0000313" key="2">
    <source>
        <dbReference type="Proteomes" id="UP000823201"/>
    </source>
</evidence>
<comment type="caution">
    <text evidence="1">The sequence shown here is derived from an EMBL/GenBank/DDBJ whole genome shotgun (WGS) entry which is preliminary data.</text>
</comment>
<dbReference type="RefSeq" id="WP_205007467.1">
    <property type="nucleotide sequence ID" value="NZ_CBCRXA010000022.1"/>
</dbReference>
<name>A0ABS2QAU2_9BACL</name>
<dbReference type="Proteomes" id="UP000823201">
    <property type="component" value="Unassembled WGS sequence"/>
</dbReference>
<proteinExistence type="predicted"/>